<dbReference type="InterPro" id="IPR027056">
    <property type="entry name" value="Gluconate_2DH_su3"/>
</dbReference>
<organism evidence="1 2">
    <name type="scientific">Hymenobacter roseosalivarius DSM 11622</name>
    <dbReference type="NCBI Taxonomy" id="645990"/>
    <lineage>
        <taxon>Bacteria</taxon>
        <taxon>Pseudomonadati</taxon>
        <taxon>Bacteroidota</taxon>
        <taxon>Cytophagia</taxon>
        <taxon>Cytophagales</taxon>
        <taxon>Hymenobacteraceae</taxon>
        <taxon>Hymenobacter</taxon>
    </lineage>
</organism>
<evidence type="ECO:0008006" key="3">
    <source>
        <dbReference type="Google" id="ProtNLM"/>
    </source>
</evidence>
<dbReference type="EMBL" id="FWWW01000042">
    <property type="protein sequence ID" value="SMB85003.1"/>
    <property type="molecule type" value="Genomic_DNA"/>
</dbReference>
<dbReference type="STRING" id="645990.SAMN00120144_3150"/>
<evidence type="ECO:0000313" key="2">
    <source>
        <dbReference type="Proteomes" id="UP000192266"/>
    </source>
</evidence>
<protein>
    <recommendedName>
        <fullName evidence="3">Gluconate 2-dehydrogenase subunit 3 family protein</fullName>
    </recommendedName>
</protein>
<dbReference type="RefSeq" id="WP_084443787.1">
    <property type="nucleotide sequence ID" value="NZ_FWWW01000042.1"/>
</dbReference>
<dbReference type="OrthoDB" id="63962at2"/>
<sequence>MTSPHYPDGTVRGLLATELVSEATRTALQARLDAPLYEPQFLEPATYDLLRAVAACLFPQPDRPEAPIELAPGVDQRLAAGRSDGWRYDSMPPDREAYRLGLGGINQSAQVLFQQEFRALSLAEQATVLQLVQEGKAPGEAWEKVPADRFFEEILAELTELYYAHPLAQEEIGYVGMADAPGWTRLGLNELEPREPEAISPKSVL</sequence>
<accession>A0A1W1UV95</accession>
<evidence type="ECO:0000313" key="1">
    <source>
        <dbReference type="EMBL" id="SMB85003.1"/>
    </source>
</evidence>
<name>A0A1W1UV95_9BACT</name>
<reference evidence="1 2" key="1">
    <citation type="submission" date="2017-04" db="EMBL/GenBank/DDBJ databases">
        <authorList>
            <person name="Afonso C.L."/>
            <person name="Miller P.J."/>
            <person name="Scott M.A."/>
            <person name="Spackman E."/>
            <person name="Goraichik I."/>
            <person name="Dimitrov K.M."/>
            <person name="Suarez D.L."/>
            <person name="Swayne D.E."/>
        </authorList>
    </citation>
    <scope>NUCLEOTIDE SEQUENCE [LARGE SCALE GENOMIC DNA]</scope>
    <source>
        <strain evidence="1 2">DSM 11622</strain>
    </source>
</reference>
<keyword evidence="2" id="KW-1185">Reference proteome</keyword>
<dbReference type="AlphaFoldDB" id="A0A1W1UV95"/>
<dbReference type="Proteomes" id="UP000192266">
    <property type="component" value="Unassembled WGS sequence"/>
</dbReference>
<gene>
    <name evidence="1" type="ORF">SAMN00120144_3150</name>
</gene>
<proteinExistence type="predicted"/>
<dbReference type="Pfam" id="PF13618">
    <property type="entry name" value="Gluconate_2-dh3"/>
    <property type="match status" value="1"/>
</dbReference>